<evidence type="ECO:0000313" key="2">
    <source>
        <dbReference type="EMBL" id="MFB2891716.1"/>
    </source>
</evidence>
<sequence length="369" mass="42543">MKDELAKQLLTKVMGWTEENITPELPLVQAMADYKYDEYGQFSPGMRFVESLALWLNQFSKEERQAAYEFVKKRLIFCSAAEMSHLVSIAYPDVIRPIILKRASQLRTDISNLQISKLIATDEFKILKRQSLFLGLSDGSHTNIFRRSNPELSHEQIWQAYEISSDKAKDMLKDLSKDLAQILKRQPTEDEGRFQMVFLLDDFSGSGLSYLRKTPENEFKGKIAKFYNQATSGIPELFNQDNIYICIVLYMATEQACSWLKDLAEEFFARKSVFWDIKVIQKLSERVCLQEPEDTPFLSLVEQDCYYDPDVEDEHTKVGGGNVKRGFANCGLPLVLSHNTPNNSVCLLWADPELYKIRGLFPRVSRHRS</sequence>
<protein>
    <recommendedName>
        <fullName evidence="1">PRTase-CE domain-containing protein</fullName>
    </recommendedName>
</protein>
<proteinExistence type="predicted"/>
<name>A0ABV4XJ28_9CYAN</name>
<evidence type="ECO:0000259" key="1">
    <source>
        <dbReference type="Pfam" id="PF24390"/>
    </source>
</evidence>
<dbReference type="EMBL" id="JBHFNR010000015">
    <property type="protein sequence ID" value="MFB2891716.1"/>
    <property type="molecule type" value="Genomic_DNA"/>
</dbReference>
<comment type="caution">
    <text evidence="2">The sequence shown here is derived from an EMBL/GenBank/DDBJ whole genome shotgun (WGS) entry which is preliminary data.</text>
</comment>
<dbReference type="Proteomes" id="UP001576784">
    <property type="component" value="Unassembled WGS sequence"/>
</dbReference>
<accession>A0ABV4XJ28</accession>
<gene>
    <name evidence="2" type="ORF">ACE1CI_02110</name>
</gene>
<keyword evidence="3" id="KW-1185">Reference proteome</keyword>
<dbReference type="Pfam" id="PF24390">
    <property type="entry name" value="PRTase-CE"/>
    <property type="match status" value="1"/>
</dbReference>
<dbReference type="RefSeq" id="WP_413261390.1">
    <property type="nucleotide sequence ID" value="NZ_JBHFNR010000015.1"/>
</dbReference>
<reference evidence="2 3" key="1">
    <citation type="submission" date="2024-09" db="EMBL/GenBank/DDBJ databases">
        <title>Floridaenema gen nov. (Aerosakkonemataceae, Aerosakkonematales ord. nov., Cyanobacteria) from benthic tropical and subtropical fresh waters, with the description of four new species.</title>
        <authorList>
            <person name="Moretto J.A."/>
            <person name="Berthold D.E."/>
            <person name="Lefler F.W."/>
            <person name="Huang I.-S."/>
            <person name="Laughinghouse H. IV."/>
        </authorList>
    </citation>
    <scope>NUCLEOTIDE SEQUENCE [LARGE SCALE GENOMIC DNA]</scope>
    <source>
        <strain evidence="2 3">BLCC-F50</strain>
    </source>
</reference>
<organism evidence="2 3">
    <name type="scientific">Floridaenema flaviceps BLCC-F50</name>
    <dbReference type="NCBI Taxonomy" id="3153642"/>
    <lineage>
        <taxon>Bacteria</taxon>
        <taxon>Bacillati</taxon>
        <taxon>Cyanobacteriota</taxon>
        <taxon>Cyanophyceae</taxon>
        <taxon>Oscillatoriophycideae</taxon>
        <taxon>Aerosakkonematales</taxon>
        <taxon>Aerosakkonemataceae</taxon>
        <taxon>Floridanema</taxon>
        <taxon>Floridanema flaviceps</taxon>
    </lineage>
</organism>
<evidence type="ECO:0000313" key="3">
    <source>
        <dbReference type="Proteomes" id="UP001576784"/>
    </source>
</evidence>
<dbReference type="InterPro" id="IPR056920">
    <property type="entry name" value="PRTase-CE"/>
</dbReference>
<feature type="domain" description="PRTase-CE" evidence="1">
    <location>
        <begin position="55"/>
        <end position="363"/>
    </location>
</feature>